<feature type="region of interest" description="Disordered" evidence="1">
    <location>
        <begin position="504"/>
        <end position="531"/>
    </location>
</feature>
<feature type="region of interest" description="Disordered" evidence="1">
    <location>
        <begin position="331"/>
        <end position="492"/>
    </location>
</feature>
<feature type="compositionally biased region" description="Acidic residues" evidence="1">
    <location>
        <begin position="376"/>
        <end position="397"/>
    </location>
</feature>
<feature type="compositionally biased region" description="Basic residues" evidence="1">
    <location>
        <begin position="450"/>
        <end position="462"/>
    </location>
</feature>
<dbReference type="EMBL" id="JBHFQA010000019">
    <property type="protein sequence ID" value="KAL2081903.1"/>
    <property type="molecule type" value="Genomic_DNA"/>
</dbReference>
<dbReference type="Pfam" id="PF15449">
    <property type="entry name" value="Retinal"/>
    <property type="match status" value="2"/>
</dbReference>
<feature type="region of interest" description="Disordered" evidence="1">
    <location>
        <begin position="725"/>
        <end position="765"/>
    </location>
</feature>
<feature type="region of interest" description="Disordered" evidence="1">
    <location>
        <begin position="1"/>
        <end position="49"/>
    </location>
</feature>
<feature type="region of interest" description="Disordered" evidence="1">
    <location>
        <begin position="783"/>
        <end position="811"/>
    </location>
</feature>
<dbReference type="Proteomes" id="UP001591681">
    <property type="component" value="Unassembled WGS sequence"/>
</dbReference>
<feature type="compositionally biased region" description="Polar residues" evidence="1">
    <location>
        <begin position="635"/>
        <end position="652"/>
    </location>
</feature>
<evidence type="ECO:0000256" key="1">
    <source>
        <dbReference type="SAM" id="MobiDB-lite"/>
    </source>
</evidence>
<evidence type="ECO:0000313" key="3">
    <source>
        <dbReference type="Proteomes" id="UP001591681"/>
    </source>
</evidence>
<sequence>MGCTPSKGKLFGGASSTDQKALLAPPENSDNGAISIEGSDEPVLEKTADADCCSEKDVKEDPIVCQEKRSSLAEVIGDAATVSEDIIQNIEVNLVAQEKLPQGDQQPEGKPPRVKGEKKKKLKDGKKPRPKDKAKKNSLVQTKLELPEDMVKAHQAAYSYLNPNISKYETLLRLLDQAAQTQLTLQPMVAMVAARYDEINATLEDMAKEGEQMLKEHGEHMAWPAGLANTPLVSGVKQIGEDQSCPRPPPPDLLQQLLQHSTEKMRRVGESVTSLGDSALEEATEYFASLSALLGEKLKAKRAAEGRLKQVLTRVEAAAVSKLALEDSALHSEDSGIGGENESLAGSDRHRQHRGSCQSSTAHNATNSTLLPHGEDGEDDDDEEEEEDDDEEAEDEETVKASAERTDRRSSNSSAQAFNQKRSLKAPKQNPIKEQKCATRPKTADSTHPSGRRGQLRGPRRTRSLDNLHQQTPMFEEPTGSSLTQRQEGMGRDMETLRARLRRYSSGGPSVERGGPVRAGGGPFPSVAPQPQGRNAVKRLITTFSHGVVDKPSVPPHVKINRKCRFPMISSMQTQYNGPSSSKNSGLGSRHQQDRHDDMDMDSLPPPPPEVLMDNSFEVTRGAVGLEEGGGRSGPTVSRSTVCQRNSVSQKLRASVPSMTVLPNRANIQQGSLSLFAACPTKSDAVEGQLDDADAEKEEADTLYHQSHKIIPAKTGQEGIWTASATPAGLGSRQGSSDHGSGDGDILSPQPIPCPPTTPPVSRTRLPPSCPSVCHTIPPPPSCPSGTPWRAPSPPPSAPSRWTRRDSKNEENIPVLTAAAFANARSVFCQEQASRTASCTSTLPRPWGESSRGRLPVTRGLQGLARHSAPEQQASTCHQAEQSLTTAAQDQVESSATHAE</sequence>
<evidence type="ECO:0008006" key="4">
    <source>
        <dbReference type="Google" id="ProtNLM"/>
    </source>
</evidence>
<feature type="compositionally biased region" description="Polar residues" evidence="1">
    <location>
        <begin position="572"/>
        <end position="587"/>
    </location>
</feature>
<evidence type="ECO:0000313" key="2">
    <source>
        <dbReference type="EMBL" id="KAL2081903.1"/>
    </source>
</evidence>
<protein>
    <recommendedName>
        <fullName evidence="4">Photoreceptor cilium actin regulator</fullName>
    </recommendedName>
</protein>
<feature type="compositionally biased region" description="Pro residues" evidence="1">
    <location>
        <begin position="750"/>
        <end position="759"/>
    </location>
</feature>
<feature type="compositionally biased region" description="Low complexity" evidence="1">
    <location>
        <begin position="731"/>
        <end position="749"/>
    </location>
</feature>
<feature type="region of interest" description="Disordered" evidence="1">
    <location>
        <begin position="572"/>
        <end position="652"/>
    </location>
</feature>
<name>A0ABD1J7H6_9TELE</name>
<dbReference type="PANTHER" id="PTHR22017">
    <property type="entry name" value="PHOTORECEPTOR CILIUM ACTIN REGULATOR"/>
    <property type="match status" value="1"/>
</dbReference>
<accession>A0ABD1J7H6</accession>
<feature type="compositionally biased region" description="Polar residues" evidence="1">
    <location>
        <begin position="870"/>
        <end position="900"/>
    </location>
</feature>
<feature type="region of interest" description="Disordered" evidence="1">
    <location>
        <begin position="98"/>
        <end position="143"/>
    </location>
</feature>
<gene>
    <name evidence="2" type="ORF">ACEWY4_021721</name>
</gene>
<feature type="compositionally biased region" description="Polar residues" evidence="1">
    <location>
        <begin position="355"/>
        <end position="370"/>
    </location>
</feature>
<comment type="caution">
    <text evidence="2">The sequence shown here is derived from an EMBL/GenBank/DDBJ whole genome shotgun (WGS) entry which is preliminary data.</text>
</comment>
<keyword evidence="3" id="KW-1185">Reference proteome</keyword>
<feature type="compositionally biased region" description="Basic and acidic residues" evidence="1">
    <location>
        <begin position="398"/>
        <end position="410"/>
    </location>
</feature>
<feature type="region of interest" description="Disordered" evidence="1">
    <location>
        <begin position="835"/>
        <end position="900"/>
    </location>
</feature>
<feature type="compositionally biased region" description="Basic residues" evidence="1">
    <location>
        <begin position="116"/>
        <end position="136"/>
    </location>
</feature>
<organism evidence="2 3">
    <name type="scientific">Coilia grayii</name>
    <name type="common">Gray's grenadier anchovy</name>
    <dbReference type="NCBI Taxonomy" id="363190"/>
    <lineage>
        <taxon>Eukaryota</taxon>
        <taxon>Metazoa</taxon>
        <taxon>Chordata</taxon>
        <taxon>Craniata</taxon>
        <taxon>Vertebrata</taxon>
        <taxon>Euteleostomi</taxon>
        <taxon>Actinopterygii</taxon>
        <taxon>Neopterygii</taxon>
        <taxon>Teleostei</taxon>
        <taxon>Clupei</taxon>
        <taxon>Clupeiformes</taxon>
        <taxon>Clupeoidei</taxon>
        <taxon>Engraulidae</taxon>
        <taxon>Coilinae</taxon>
        <taxon>Coilia</taxon>
    </lineage>
</organism>
<proteinExistence type="predicted"/>
<dbReference type="AlphaFoldDB" id="A0ABD1J7H6"/>
<reference evidence="2 3" key="1">
    <citation type="submission" date="2024-09" db="EMBL/GenBank/DDBJ databases">
        <title>A chromosome-level genome assembly of Gray's grenadier anchovy, Coilia grayii.</title>
        <authorList>
            <person name="Fu Z."/>
        </authorList>
    </citation>
    <scope>NUCLEOTIDE SEQUENCE [LARGE SCALE GENOMIC DNA]</scope>
    <source>
        <strain evidence="2">G4</strain>
        <tissue evidence="2">Muscle</tissue>
    </source>
</reference>
<dbReference type="InterPro" id="IPR029352">
    <property type="entry name" value="PCARE"/>
</dbReference>
<dbReference type="PANTHER" id="PTHR22017:SF3">
    <property type="entry name" value="PHOTORECEPTOR CILIUM ACTIN REGULATOR 2"/>
    <property type="match status" value="1"/>
</dbReference>
<feature type="compositionally biased region" description="Basic and acidic residues" evidence="1">
    <location>
        <begin position="431"/>
        <end position="445"/>
    </location>
</feature>
<feature type="compositionally biased region" description="Polar residues" evidence="1">
    <location>
        <begin position="465"/>
        <end position="487"/>
    </location>
</feature>
<feature type="compositionally biased region" description="Polar residues" evidence="1">
    <location>
        <begin position="411"/>
        <end position="421"/>
    </location>
</feature>